<accession>A0A238V6P5</accession>
<reference evidence="2" key="1">
    <citation type="submission" date="2017-06" db="EMBL/GenBank/DDBJ databases">
        <authorList>
            <person name="Varghese N."/>
            <person name="Submissions S."/>
        </authorList>
    </citation>
    <scope>NUCLEOTIDE SEQUENCE [LARGE SCALE GENOMIC DNA]</scope>
    <source>
        <strain evidence="2">DSM 27993</strain>
    </source>
</reference>
<dbReference type="Proteomes" id="UP000198412">
    <property type="component" value="Unassembled WGS sequence"/>
</dbReference>
<gene>
    <name evidence="1" type="ORF">SAMN04488111_0023</name>
</gene>
<sequence length="230" mass="27010">MAKSELIGKVIIQENIDTVDQNKIPNTFIINVPDPFESYYSRFTDINKPISIIFVTKEANSFEKILRATKRINEKYNLKLDGAKCEVSINSRKLNGIRIKGINRYPEIEMVQQYYKDAGFEFAKSEKFKDKDALIRINRFFNIEEIEKGIFKSCEESDVYYLEIPELMTWDEFRTNTFEIKNNISDKNYDIAKGIFYTNGGITEMLRVVKPKATIEFLKTIQQKYIDKLQ</sequence>
<name>A0A238V6P5_9FLAO</name>
<protein>
    <submittedName>
        <fullName evidence="1">Uncharacterized protein</fullName>
    </submittedName>
</protein>
<dbReference type="AlphaFoldDB" id="A0A238V6P5"/>
<evidence type="ECO:0000313" key="1">
    <source>
        <dbReference type="EMBL" id="SNR29956.1"/>
    </source>
</evidence>
<dbReference type="EMBL" id="FZNX01000001">
    <property type="protein sequence ID" value="SNR29956.1"/>
    <property type="molecule type" value="Genomic_DNA"/>
</dbReference>
<organism evidence="1 2">
    <name type="scientific">Lutibacter flavus</name>
    <dbReference type="NCBI Taxonomy" id="691689"/>
    <lineage>
        <taxon>Bacteria</taxon>
        <taxon>Pseudomonadati</taxon>
        <taxon>Bacteroidota</taxon>
        <taxon>Flavobacteriia</taxon>
        <taxon>Flavobacteriales</taxon>
        <taxon>Flavobacteriaceae</taxon>
        <taxon>Lutibacter</taxon>
    </lineage>
</organism>
<evidence type="ECO:0000313" key="2">
    <source>
        <dbReference type="Proteomes" id="UP000198412"/>
    </source>
</evidence>
<dbReference type="OrthoDB" id="1117347at2"/>
<dbReference type="RefSeq" id="WP_089376412.1">
    <property type="nucleotide sequence ID" value="NZ_FZNX01000001.1"/>
</dbReference>
<keyword evidence="2" id="KW-1185">Reference proteome</keyword>
<proteinExistence type="predicted"/>